<evidence type="ECO:0000256" key="6">
    <source>
        <dbReference type="ARBA" id="ARBA00022741"/>
    </source>
</evidence>
<dbReference type="Proteomes" id="UP000095765">
    <property type="component" value="Unassembled WGS sequence"/>
</dbReference>
<dbReference type="PANTHER" id="PTHR39321">
    <property type="entry name" value="NICOTINATE-NUCLEOTIDE ADENYLYLTRANSFERASE-RELATED"/>
    <property type="match status" value="1"/>
</dbReference>
<keyword evidence="5 10" id="KW-0548">Nucleotidyltransferase</keyword>
<accession>A0A174QXD0</accession>
<dbReference type="InterPro" id="IPR004821">
    <property type="entry name" value="Cyt_trans-like"/>
</dbReference>
<dbReference type="RefSeq" id="WP_055245083.1">
    <property type="nucleotide sequence ID" value="NZ_CABIWA010000013.1"/>
</dbReference>
<evidence type="ECO:0000256" key="3">
    <source>
        <dbReference type="ARBA" id="ARBA00022642"/>
    </source>
</evidence>
<dbReference type="EMBL" id="CZBE01000011">
    <property type="protein sequence ID" value="CUP75525.1"/>
    <property type="molecule type" value="Genomic_DNA"/>
</dbReference>
<evidence type="ECO:0000256" key="4">
    <source>
        <dbReference type="ARBA" id="ARBA00022679"/>
    </source>
</evidence>
<comment type="pathway">
    <text evidence="2 10">Cofactor biosynthesis; NAD(+) biosynthesis; deamido-NAD(+) from nicotinate D-ribonucleotide: step 1/1.</text>
</comment>
<dbReference type="AlphaFoldDB" id="A0A174QXD0"/>
<dbReference type="GO" id="GO:0004515">
    <property type="term" value="F:nicotinate-nucleotide adenylyltransferase activity"/>
    <property type="evidence" value="ECO:0007669"/>
    <property type="project" value="UniProtKB-UniRule"/>
</dbReference>
<proteinExistence type="inferred from homology"/>
<evidence type="ECO:0000313" key="13">
    <source>
        <dbReference type="EMBL" id="RGE69522.1"/>
    </source>
</evidence>
<evidence type="ECO:0000256" key="5">
    <source>
        <dbReference type="ARBA" id="ARBA00022695"/>
    </source>
</evidence>
<dbReference type="Gene3D" id="3.40.50.620">
    <property type="entry name" value="HUPs"/>
    <property type="match status" value="1"/>
</dbReference>
<keyword evidence="8 10" id="KW-0520">NAD</keyword>
<dbReference type="UniPathway" id="UPA00253">
    <property type="reaction ID" value="UER00332"/>
</dbReference>
<reference evidence="13 15" key="2">
    <citation type="submission" date="2018-08" db="EMBL/GenBank/DDBJ databases">
        <title>A genome reference for cultivated species of the human gut microbiota.</title>
        <authorList>
            <person name="Zou Y."/>
            <person name="Xue W."/>
            <person name="Luo G."/>
        </authorList>
    </citation>
    <scope>NUCLEOTIDE SEQUENCE [LARGE SCALE GENOMIC DNA]</scope>
    <source>
        <strain evidence="13 15">TF05-12AC</strain>
    </source>
</reference>
<gene>
    <name evidence="12" type="primary">nadD_1</name>
    <name evidence="10 13" type="synonym">nadD</name>
    <name evidence="13" type="ORF">DXC40_00090</name>
    <name evidence="12" type="ORF">ERS852551_01836</name>
</gene>
<dbReference type="GeneID" id="72462419"/>
<protein>
    <recommendedName>
        <fullName evidence="10">Probable nicotinate-nucleotide adenylyltransferase</fullName>
        <ecNumber evidence="10">2.7.7.18</ecNumber>
    </recommendedName>
    <alternativeName>
        <fullName evidence="10">Deamido-NAD(+) diphosphorylase</fullName>
    </alternativeName>
    <alternativeName>
        <fullName evidence="10">Deamido-NAD(+) pyrophosphorylase</fullName>
    </alternativeName>
    <alternativeName>
        <fullName evidence="10">Nicotinate mononucleotide adenylyltransferase</fullName>
        <shortName evidence="10">NaMN adenylyltransferase</shortName>
    </alternativeName>
</protein>
<evidence type="ECO:0000259" key="11">
    <source>
        <dbReference type="Pfam" id="PF01467"/>
    </source>
</evidence>
<evidence type="ECO:0000256" key="7">
    <source>
        <dbReference type="ARBA" id="ARBA00022840"/>
    </source>
</evidence>
<dbReference type="EMBL" id="QVME01000001">
    <property type="protein sequence ID" value="RGE69522.1"/>
    <property type="molecule type" value="Genomic_DNA"/>
</dbReference>
<dbReference type="InterPro" id="IPR005248">
    <property type="entry name" value="NadD/NMNAT"/>
</dbReference>
<evidence type="ECO:0000256" key="10">
    <source>
        <dbReference type="HAMAP-Rule" id="MF_00244"/>
    </source>
</evidence>
<name>A0A174QXD0_9FIRM</name>
<evidence type="ECO:0000313" key="15">
    <source>
        <dbReference type="Proteomes" id="UP000260828"/>
    </source>
</evidence>
<feature type="domain" description="Cytidyltransferase-like" evidence="11">
    <location>
        <begin position="5"/>
        <end position="172"/>
    </location>
</feature>
<comment type="catalytic activity">
    <reaction evidence="9 10">
        <text>nicotinate beta-D-ribonucleotide + ATP + H(+) = deamido-NAD(+) + diphosphate</text>
        <dbReference type="Rhea" id="RHEA:22860"/>
        <dbReference type="ChEBI" id="CHEBI:15378"/>
        <dbReference type="ChEBI" id="CHEBI:30616"/>
        <dbReference type="ChEBI" id="CHEBI:33019"/>
        <dbReference type="ChEBI" id="CHEBI:57502"/>
        <dbReference type="ChEBI" id="CHEBI:58437"/>
        <dbReference type="EC" id="2.7.7.18"/>
    </reaction>
</comment>
<evidence type="ECO:0000313" key="14">
    <source>
        <dbReference type="Proteomes" id="UP000095765"/>
    </source>
</evidence>
<dbReference type="InterPro" id="IPR014729">
    <property type="entry name" value="Rossmann-like_a/b/a_fold"/>
</dbReference>
<dbReference type="GO" id="GO:0005524">
    <property type="term" value="F:ATP binding"/>
    <property type="evidence" value="ECO:0007669"/>
    <property type="project" value="UniProtKB-KW"/>
</dbReference>
<keyword evidence="3 10" id="KW-0662">Pyridine nucleotide biosynthesis</keyword>
<dbReference type="CDD" id="cd02165">
    <property type="entry name" value="NMNAT"/>
    <property type="match status" value="1"/>
</dbReference>
<evidence type="ECO:0000256" key="2">
    <source>
        <dbReference type="ARBA" id="ARBA00005019"/>
    </source>
</evidence>
<organism evidence="12 14">
    <name type="scientific">Anaerotruncus colihominis</name>
    <dbReference type="NCBI Taxonomy" id="169435"/>
    <lineage>
        <taxon>Bacteria</taxon>
        <taxon>Bacillati</taxon>
        <taxon>Bacillota</taxon>
        <taxon>Clostridia</taxon>
        <taxon>Eubacteriales</taxon>
        <taxon>Oscillospiraceae</taxon>
        <taxon>Anaerotruncus</taxon>
    </lineage>
</organism>
<dbReference type="EC" id="2.7.7.18" evidence="10"/>
<evidence type="ECO:0000256" key="9">
    <source>
        <dbReference type="ARBA" id="ARBA00048721"/>
    </source>
</evidence>
<keyword evidence="7 10" id="KW-0067">ATP-binding</keyword>
<comment type="function">
    <text evidence="1 10">Catalyzes the reversible adenylation of nicotinate mononucleotide (NaMN) to nicotinic acid adenine dinucleotide (NaAD).</text>
</comment>
<dbReference type="Proteomes" id="UP000260828">
    <property type="component" value="Unassembled WGS sequence"/>
</dbReference>
<dbReference type="GO" id="GO:0009435">
    <property type="term" value="P:NAD+ biosynthetic process"/>
    <property type="evidence" value="ECO:0007669"/>
    <property type="project" value="UniProtKB-UniRule"/>
</dbReference>
<dbReference type="OrthoDB" id="5295945at2"/>
<evidence type="ECO:0000256" key="1">
    <source>
        <dbReference type="ARBA" id="ARBA00002324"/>
    </source>
</evidence>
<keyword evidence="4 10" id="KW-0808">Transferase</keyword>
<evidence type="ECO:0000256" key="8">
    <source>
        <dbReference type="ARBA" id="ARBA00023027"/>
    </source>
</evidence>
<dbReference type="NCBIfam" id="TIGR00482">
    <property type="entry name" value="nicotinate (nicotinamide) nucleotide adenylyltransferase"/>
    <property type="match status" value="1"/>
</dbReference>
<keyword evidence="6 10" id="KW-0547">Nucleotide-binding</keyword>
<dbReference type="PANTHER" id="PTHR39321:SF3">
    <property type="entry name" value="PHOSPHOPANTETHEINE ADENYLYLTRANSFERASE"/>
    <property type="match status" value="1"/>
</dbReference>
<dbReference type="NCBIfam" id="NF000840">
    <property type="entry name" value="PRK00071.1-3"/>
    <property type="match status" value="1"/>
</dbReference>
<dbReference type="HAMAP" id="MF_00244">
    <property type="entry name" value="NaMN_adenylyltr"/>
    <property type="match status" value="1"/>
</dbReference>
<dbReference type="SUPFAM" id="SSF52374">
    <property type="entry name" value="Nucleotidylyl transferase"/>
    <property type="match status" value="1"/>
</dbReference>
<reference evidence="12 14" key="1">
    <citation type="submission" date="2015-09" db="EMBL/GenBank/DDBJ databases">
        <authorList>
            <consortium name="Pathogen Informatics"/>
        </authorList>
    </citation>
    <scope>NUCLEOTIDE SEQUENCE [LARGE SCALE GENOMIC DNA]</scope>
    <source>
        <strain evidence="12 14">2789STDY5834939</strain>
    </source>
</reference>
<evidence type="ECO:0000313" key="12">
    <source>
        <dbReference type="EMBL" id="CUP75525.1"/>
    </source>
</evidence>
<sequence length="204" mass="22552">MRTGVFGGTFNPIHCGHVLLARTYAAALHLDRVLVIPTYLPPHKAGGQLAGGCHRLNMCRLAFEGDPVCRVSDIELRRGGKSYTVDTLKQLTRENPSDTFYLIMGSDMFLSLTQWYDWQRIILDAVICAGARSPGQMQALRAEAARLERLGAQIELVALEPLPFSSTQVRARVQAGESLAGFVPPKVADYIMENRLYQSSKGLF</sequence>
<comment type="similarity">
    <text evidence="10">Belongs to the NadD family.</text>
</comment>
<dbReference type="Pfam" id="PF01467">
    <property type="entry name" value="CTP_transf_like"/>
    <property type="match status" value="1"/>
</dbReference>